<sequence length="377" mass="42158">MAILPFEESAQVDIDSLVSPIDAEQPCGQDPRMDASPTSVYYQLKNVRNNARTAERSALIDGEPLLSFANQWRPLVERVPNILLEEAKDLEYTAWYIEALTRNYGFAGLCHGFTIAKILIEEFWDTLYPMPDEDGIETRVAPLVGLNGVEGEGTLLMPIACIPLTEFDGEQAYALWEYEQACEVERFDEEKKRYRLDQGAIELKRVEAAVEMSSSKFFIELVTDIEKTIQAYDALVQVMDQATGLSLSTSHISKRLHDALTAVKYLAGDKLEVENDIASEFLDISPNMPVNDAGNQTANIAQQQLNSRQDAIAELKRISTFFRKTEPHSPMSYAIDQVVRWSDLALPDLLAELIDDGSAREGYFKLVGISSDNDATS</sequence>
<dbReference type="AlphaFoldDB" id="A0A178K178"/>
<dbReference type="Proteomes" id="UP000078503">
    <property type="component" value="Unassembled WGS sequence"/>
</dbReference>
<dbReference type="EMBL" id="LVHF01000033">
    <property type="protein sequence ID" value="OAN11060.1"/>
    <property type="molecule type" value="Genomic_DNA"/>
</dbReference>
<evidence type="ECO:0000313" key="2">
    <source>
        <dbReference type="EMBL" id="OAN11060.1"/>
    </source>
</evidence>
<dbReference type="RefSeq" id="WP_068335097.1">
    <property type="nucleotide sequence ID" value="NZ_LVHF01000033.1"/>
</dbReference>
<evidence type="ECO:0000313" key="3">
    <source>
        <dbReference type="Proteomes" id="UP000078503"/>
    </source>
</evidence>
<name>A0A178K178_9GAMM</name>
<protein>
    <submittedName>
        <fullName evidence="2">Type VI secretion protein</fullName>
    </submittedName>
</protein>
<feature type="domain" description="ImpA N-terminal" evidence="1">
    <location>
        <begin position="19"/>
        <end position="147"/>
    </location>
</feature>
<comment type="caution">
    <text evidence="2">The sequence shown here is derived from an EMBL/GenBank/DDBJ whole genome shotgun (WGS) entry which is preliminary data.</text>
</comment>
<dbReference type="InterPro" id="IPR010657">
    <property type="entry name" value="ImpA_N"/>
</dbReference>
<accession>A0A178K178</accession>
<dbReference type="PANTHER" id="PTHR37951">
    <property type="entry name" value="CYTOPLASMIC PROTEIN-RELATED"/>
    <property type="match status" value="1"/>
</dbReference>
<dbReference type="PANTHER" id="PTHR37951:SF1">
    <property type="entry name" value="TYPE VI SECRETION SYSTEM COMPONENT TSSA1"/>
    <property type="match status" value="1"/>
</dbReference>
<keyword evidence="3" id="KW-1185">Reference proteome</keyword>
<gene>
    <name evidence="2" type="ORF">A3K86_18990</name>
</gene>
<evidence type="ECO:0000259" key="1">
    <source>
        <dbReference type="Pfam" id="PF06812"/>
    </source>
</evidence>
<dbReference type="InterPro" id="IPR017740">
    <property type="entry name" value="TssA-like"/>
</dbReference>
<dbReference type="NCBIfam" id="TIGR03363">
    <property type="entry name" value="VI_chp_8"/>
    <property type="match status" value="1"/>
</dbReference>
<reference evidence="2 3" key="1">
    <citation type="submission" date="2016-03" db="EMBL/GenBank/DDBJ databases">
        <title>Photobacterium proteolyticum sp. nov. a protease producing bacterium isolated from ocean sediments of Laizhou Bay.</title>
        <authorList>
            <person name="Li Y."/>
        </authorList>
    </citation>
    <scope>NUCLEOTIDE SEQUENCE [LARGE SCALE GENOMIC DNA]</scope>
    <source>
        <strain evidence="2 3">R-40508</strain>
    </source>
</reference>
<dbReference type="Pfam" id="PF06812">
    <property type="entry name" value="ImpA_N"/>
    <property type="match status" value="1"/>
</dbReference>
<proteinExistence type="predicted"/>
<dbReference type="STRING" id="858640.A3K86_18990"/>
<dbReference type="OrthoDB" id="9771118at2"/>
<organism evidence="2 3">
    <name type="scientific">Photobacterium jeanii</name>
    <dbReference type="NCBI Taxonomy" id="858640"/>
    <lineage>
        <taxon>Bacteria</taxon>
        <taxon>Pseudomonadati</taxon>
        <taxon>Pseudomonadota</taxon>
        <taxon>Gammaproteobacteria</taxon>
        <taxon>Vibrionales</taxon>
        <taxon>Vibrionaceae</taxon>
        <taxon>Photobacterium</taxon>
    </lineage>
</organism>